<name>A0ABQ9WGS5_SAGOE</name>
<protein>
    <submittedName>
        <fullName evidence="1">Uncharacterized protein</fullName>
    </submittedName>
</protein>
<organism evidence="1 2">
    <name type="scientific">Saguinus oedipus</name>
    <name type="common">Cotton-top tamarin</name>
    <name type="synonym">Oedipomidas oedipus</name>
    <dbReference type="NCBI Taxonomy" id="9490"/>
    <lineage>
        <taxon>Eukaryota</taxon>
        <taxon>Metazoa</taxon>
        <taxon>Chordata</taxon>
        <taxon>Craniata</taxon>
        <taxon>Vertebrata</taxon>
        <taxon>Euteleostomi</taxon>
        <taxon>Mammalia</taxon>
        <taxon>Eutheria</taxon>
        <taxon>Euarchontoglires</taxon>
        <taxon>Primates</taxon>
        <taxon>Haplorrhini</taxon>
        <taxon>Platyrrhini</taxon>
        <taxon>Cebidae</taxon>
        <taxon>Callitrichinae</taxon>
        <taxon>Saguinus</taxon>
    </lineage>
</organism>
<accession>A0ABQ9WGS5</accession>
<reference evidence="1 2" key="1">
    <citation type="submission" date="2023-05" db="EMBL/GenBank/DDBJ databases">
        <title>B98-5 Cell Line De Novo Hybrid Assembly: An Optical Mapping Approach.</title>
        <authorList>
            <person name="Kananen K."/>
            <person name="Auerbach J.A."/>
            <person name="Kautto E."/>
            <person name="Blachly J.S."/>
        </authorList>
    </citation>
    <scope>NUCLEOTIDE SEQUENCE [LARGE SCALE GENOMIC DNA]</scope>
    <source>
        <strain evidence="1">B95-8</strain>
        <tissue evidence="1">Cell line</tissue>
    </source>
</reference>
<dbReference type="EMBL" id="JASSZA010000001">
    <property type="protein sequence ID" value="KAK2120845.1"/>
    <property type="molecule type" value="Genomic_DNA"/>
</dbReference>
<comment type="caution">
    <text evidence="1">The sequence shown here is derived from an EMBL/GenBank/DDBJ whole genome shotgun (WGS) entry which is preliminary data.</text>
</comment>
<sequence>MSVSLLPLAKGSADLRWFPRVFRGYAERKRRKRENDSANFRKHLRMVGSRRVKAQSKITRGGGWGQQCAWRVGALRAATCAENDPRP</sequence>
<gene>
    <name evidence="1" type="ORF">P7K49_002231</name>
</gene>
<dbReference type="Proteomes" id="UP001266305">
    <property type="component" value="Unassembled WGS sequence"/>
</dbReference>
<proteinExistence type="predicted"/>
<evidence type="ECO:0000313" key="1">
    <source>
        <dbReference type="EMBL" id="KAK2120845.1"/>
    </source>
</evidence>
<evidence type="ECO:0000313" key="2">
    <source>
        <dbReference type="Proteomes" id="UP001266305"/>
    </source>
</evidence>
<keyword evidence="2" id="KW-1185">Reference proteome</keyword>